<organism evidence="2 3">
    <name type="scientific">Mauremys mutica</name>
    <name type="common">yellowpond turtle</name>
    <dbReference type="NCBI Taxonomy" id="74926"/>
    <lineage>
        <taxon>Eukaryota</taxon>
        <taxon>Metazoa</taxon>
        <taxon>Chordata</taxon>
        <taxon>Craniata</taxon>
        <taxon>Vertebrata</taxon>
        <taxon>Euteleostomi</taxon>
        <taxon>Archelosauria</taxon>
        <taxon>Testudinata</taxon>
        <taxon>Testudines</taxon>
        <taxon>Cryptodira</taxon>
        <taxon>Durocryptodira</taxon>
        <taxon>Testudinoidea</taxon>
        <taxon>Geoemydidae</taxon>
        <taxon>Geoemydinae</taxon>
        <taxon>Mauremys</taxon>
    </lineage>
</organism>
<proteinExistence type="predicted"/>
<name>A0A9D3XCF9_9SAUR</name>
<reference evidence="2" key="1">
    <citation type="submission" date="2021-09" db="EMBL/GenBank/DDBJ databases">
        <title>The genome of Mauremys mutica provides insights into the evolution of semi-aquatic lifestyle.</title>
        <authorList>
            <person name="Gong S."/>
            <person name="Gao Y."/>
        </authorList>
    </citation>
    <scope>NUCLEOTIDE SEQUENCE</scope>
    <source>
        <strain evidence="2">MM-2020</strain>
        <tissue evidence="2">Muscle</tissue>
    </source>
</reference>
<comment type="caution">
    <text evidence="2">The sequence shown here is derived from an EMBL/GenBank/DDBJ whole genome shotgun (WGS) entry which is preliminary data.</text>
</comment>
<feature type="region of interest" description="Disordered" evidence="1">
    <location>
        <begin position="19"/>
        <end position="40"/>
    </location>
</feature>
<dbReference type="EMBL" id="JAHDVG010000475">
    <property type="protein sequence ID" value="KAH1176495.1"/>
    <property type="molecule type" value="Genomic_DNA"/>
</dbReference>
<accession>A0A9D3XCF9</accession>
<keyword evidence="3" id="KW-1185">Reference proteome</keyword>
<gene>
    <name evidence="2" type="ORF">KIL84_021229</name>
</gene>
<evidence type="ECO:0000256" key="1">
    <source>
        <dbReference type="SAM" id="MobiDB-lite"/>
    </source>
</evidence>
<evidence type="ECO:0000313" key="2">
    <source>
        <dbReference type="EMBL" id="KAH1176495.1"/>
    </source>
</evidence>
<dbReference type="AlphaFoldDB" id="A0A9D3XCF9"/>
<evidence type="ECO:0000313" key="3">
    <source>
        <dbReference type="Proteomes" id="UP000827986"/>
    </source>
</evidence>
<protein>
    <submittedName>
        <fullName evidence="2">Uncharacterized protein</fullName>
    </submittedName>
</protein>
<sequence length="103" mass="10998">MAYVLSQSGCSSGCCLSPENQAQVGKPASPTRHLGTSWPKARKCRQVRARGIRMEICLQASPHPPLPPHGHAGTWTPGLLAGGCHVEGHRRSPLSVSSQQRLP</sequence>
<dbReference type="Proteomes" id="UP000827986">
    <property type="component" value="Unassembled WGS sequence"/>
</dbReference>